<dbReference type="InterPro" id="IPR057733">
    <property type="entry name" value="UBE2O-like_SH3-B"/>
</dbReference>
<protein>
    <recommendedName>
        <fullName evidence="4">UBC core domain-containing protein</fullName>
    </recommendedName>
</protein>
<feature type="region of interest" description="Disordered" evidence="3">
    <location>
        <begin position="139"/>
        <end position="176"/>
    </location>
</feature>
<comment type="caution">
    <text evidence="5">The sequence shown here is derived from an EMBL/GenBank/DDBJ whole genome shotgun (WGS) entry which is preliminary data.</text>
</comment>
<dbReference type="InterPro" id="IPR057735">
    <property type="entry name" value="UBE2O-like_tSH3-B"/>
</dbReference>
<evidence type="ECO:0000313" key="5">
    <source>
        <dbReference type="EMBL" id="KAK3170633.1"/>
    </source>
</evidence>
<dbReference type="Pfam" id="PF23046">
    <property type="entry name" value="tSH3-B_UBE2O"/>
    <property type="match status" value="1"/>
</dbReference>
<dbReference type="SUPFAM" id="SSF54495">
    <property type="entry name" value="UBC-like"/>
    <property type="match status" value="1"/>
</dbReference>
<name>A0AAD9Z756_9LECA</name>
<evidence type="ECO:0000256" key="1">
    <source>
        <dbReference type="ARBA" id="ARBA00022679"/>
    </source>
</evidence>
<dbReference type="Proteomes" id="UP001276659">
    <property type="component" value="Unassembled WGS sequence"/>
</dbReference>
<feature type="compositionally biased region" description="Basic and acidic residues" evidence="3">
    <location>
        <begin position="742"/>
        <end position="751"/>
    </location>
</feature>
<dbReference type="EMBL" id="JASNWA010000008">
    <property type="protein sequence ID" value="KAK3170633.1"/>
    <property type="molecule type" value="Genomic_DNA"/>
</dbReference>
<evidence type="ECO:0000259" key="4">
    <source>
        <dbReference type="PROSITE" id="PS50127"/>
    </source>
</evidence>
<dbReference type="InterPro" id="IPR016135">
    <property type="entry name" value="UBQ-conjugating_enzyme/RWD"/>
</dbReference>
<evidence type="ECO:0000256" key="3">
    <source>
        <dbReference type="SAM" id="MobiDB-lite"/>
    </source>
</evidence>
<dbReference type="CDD" id="cd23837">
    <property type="entry name" value="UBCc_UBE2O"/>
    <property type="match status" value="1"/>
</dbReference>
<dbReference type="SMART" id="SM00212">
    <property type="entry name" value="UBCc"/>
    <property type="match status" value="1"/>
</dbReference>
<dbReference type="Gene3D" id="3.10.110.10">
    <property type="entry name" value="Ubiquitin Conjugating Enzyme"/>
    <property type="match status" value="1"/>
</dbReference>
<feature type="domain" description="UBC core" evidence="4">
    <location>
        <begin position="825"/>
        <end position="989"/>
    </location>
</feature>
<dbReference type="GO" id="GO:0061631">
    <property type="term" value="F:ubiquitin conjugating enzyme activity"/>
    <property type="evidence" value="ECO:0007669"/>
    <property type="project" value="TreeGrafter"/>
</dbReference>
<dbReference type="AlphaFoldDB" id="A0AAD9Z756"/>
<feature type="region of interest" description="Disordered" evidence="3">
    <location>
        <begin position="668"/>
        <end position="760"/>
    </location>
</feature>
<dbReference type="PANTHER" id="PTHR46116">
    <property type="entry name" value="(E3-INDEPENDENT) E2 UBIQUITIN-CONJUGATING ENZYME"/>
    <property type="match status" value="1"/>
</dbReference>
<gene>
    <name evidence="5" type="ORF">OEA41_002714</name>
</gene>
<dbReference type="PANTHER" id="PTHR46116:SF15">
    <property type="entry name" value="(E3-INDEPENDENT) E2 UBIQUITIN-CONJUGATING ENZYME"/>
    <property type="match status" value="1"/>
</dbReference>
<organism evidence="5 6">
    <name type="scientific">Lepraria neglecta</name>
    <dbReference type="NCBI Taxonomy" id="209136"/>
    <lineage>
        <taxon>Eukaryota</taxon>
        <taxon>Fungi</taxon>
        <taxon>Dikarya</taxon>
        <taxon>Ascomycota</taxon>
        <taxon>Pezizomycotina</taxon>
        <taxon>Lecanoromycetes</taxon>
        <taxon>OSLEUM clade</taxon>
        <taxon>Lecanoromycetidae</taxon>
        <taxon>Lecanorales</taxon>
        <taxon>Lecanorineae</taxon>
        <taxon>Stereocaulaceae</taxon>
        <taxon>Lepraria</taxon>
    </lineage>
</organism>
<evidence type="ECO:0000313" key="6">
    <source>
        <dbReference type="Proteomes" id="UP001276659"/>
    </source>
</evidence>
<proteinExistence type="predicted"/>
<feature type="compositionally biased region" description="Polar residues" evidence="3">
    <location>
        <begin position="149"/>
        <end position="174"/>
    </location>
</feature>
<dbReference type="Pfam" id="PF00179">
    <property type="entry name" value="UQ_con"/>
    <property type="match status" value="1"/>
</dbReference>
<dbReference type="Pfam" id="PF23043">
    <property type="entry name" value="SH3-B_UBE2O"/>
    <property type="match status" value="1"/>
</dbReference>
<keyword evidence="6" id="KW-1185">Reference proteome</keyword>
<dbReference type="PROSITE" id="PS50127">
    <property type="entry name" value="UBC_2"/>
    <property type="match status" value="1"/>
</dbReference>
<accession>A0AAD9Z756</accession>
<keyword evidence="1" id="KW-0808">Transferase</keyword>
<dbReference type="InterPro" id="IPR000608">
    <property type="entry name" value="UBC"/>
</dbReference>
<feature type="compositionally biased region" description="Acidic residues" evidence="3">
    <location>
        <begin position="674"/>
        <end position="693"/>
    </location>
</feature>
<sequence length="1078" mass="119251">MSTFYFEDTCALKGDPSIIGTIENTWSEIDSDFDLLQERLSLYIHKDLPANVLEVWYDHERLSPGYVIISFMNQPCDGYCLIHESSLLLVDRGIAAGDCVKRSPSDAQSGIIICTSLMCTLQPLCSEAEYNRRQRPAAQGFMPSYGPHTPTSKPKPNGLPTPQSISPLDTSPKPSSFRVPAQELTYWHSYREEDFVIFKDWVGQVECVYDEVTIRLSNGSVVVVEDSGELDEPYWIPGSKSHELVQRLDRAGFYRYWRTKYPPGVRKPHTVPAEPCYPGQYVQTKKGNLRCGRWKFGAYDPAVSPTGIVVDVRCIQLEVRWFYPNQSKPLQDHADPPASLLEIDELESGEIMVYDRGRIPKMPTADQLSNASYSPDTGFGHRVRFRDPAGAALKYGVPVDPEIGGPVSASSHYRRIPRSATQGFDMNVLQVTSTSTTALVRWQDCTVTEEISTDLYPYLNNDDHDVWPGDKVSYIPDEVHLKDSHTGSSTGTTRLKKVGVVQYVDAVERIASVRWFDNPDIDMDEGKIWQISGLTYGEIGNETTAVSLYEIAAHDALRTNIADGVIILPKLSSAANENVGDSGLLSISIQRARGMLELAGDVLGVLPSSAAVDPDAVSRDVPSIDENGWRNVDWCGEIVDLCLDGQIKIRLGAALDVRDIKTPAERILVFTPTDPDDGSDYADEDGDASDWTDELSVGDSETDPDSDDKSVDAFDVSIEYEGGEILDGAGDDGMWTTDDEAQEHSDMHTTSDDGPEPPGPSVITSSLAPAARQAQAKAPPEKFLGRADRAVSFASYPSMPEQYTVLEGTPNDHHYAGKTEALTLQMTRCIMKENEIIRCSLPDGVFVRTWESRWDLLRVLIVGPHDTPYEFVPFVFDLQFGAQFPTSPPDAFFHSWTGNMGRINPNLYEDGTICLSLLGTWDADEPNEAWSSKTSTVLQIIVSLMGLVLVKEPYYNEAGYDVLVGSDQARVPSALYSEKVHVMAKSFLKTSLISPLQGIDDIIKWLYLSSQTEGPHLLRRVVEDSRALLLDKQAGCGSNLSTNGHVAGPAKISTGALILLRKNLEWLEDYLLHNEEGK</sequence>
<keyword evidence="2" id="KW-0833">Ubl conjugation pathway</keyword>
<reference evidence="5" key="1">
    <citation type="submission" date="2022-11" db="EMBL/GenBank/DDBJ databases">
        <title>Chromosomal genome sequence assembly and mating type (MAT) locus characterization of the leprose asexual lichenized fungus Lepraria neglecta (Nyl.) Erichsen.</title>
        <authorList>
            <person name="Allen J.L."/>
            <person name="Pfeffer B."/>
        </authorList>
    </citation>
    <scope>NUCLEOTIDE SEQUENCE</scope>
    <source>
        <strain evidence="5">Allen 5258</strain>
    </source>
</reference>
<evidence type="ECO:0000256" key="2">
    <source>
        <dbReference type="ARBA" id="ARBA00022786"/>
    </source>
</evidence>